<keyword evidence="11" id="KW-1185">Reference proteome</keyword>
<dbReference type="InterPro" id="IPR000560">
    <property type="entry name" value="His_Pase_clade-2"/>
</dbReference>
<evidence type="ECO:0000313" key="10">
    <source>
        <dbReference type="EMBL" id="KAK3603643.1"/>
    </source>
</evidence>
<feature type="signal peptide" evidence="9">
    <location>
        <begin position="1"/>
        <end position="19"/>
    </location>
</feature>
<dbReference type="SUPFAM" id="SSF53254">
    <property type="entry name" value="Phosphoglycerate mutase-like"/>
    <property type="match status" value="1"/>
</dbReference>
<protein>
    <recommendedName>
        <fullName evidence="3">acid phosphatase</fullName>
        <ecNumber evidence="3">3.1.3.2</ecNumber>
    </recommendedName>
</protein>
<reference evidence="10" key="3">
    <citation type="submission" date="2023-05" db="EMBL/GenBank/DDBJ databases">
        <authorList>
            <person name="Smith C.H."/>
        </authorList>
    </citation>
    <scope>NUCLEOTIDE SEQUENCE</scope>
    <source>
        <strain evidence="10">CHS0354</strain>
        <tissue evidence="10">Mantle</tissue>
    </source>
</reference>
<proteinExistence type="inferred from homology"/>
<accession>A0AAE0W691</accession>
<dbReference type="InterPro" id="IPR050645">
    <property type="entry name" value="Histidine_acid_phosphatase"/>
</dbReference>
<dbReference type="EC" id="3.1.3.2" evidence="3"/>
<evidence type="ECO:0000313" key="11">
    <source>
        <dbReference type="Proteomes" id="UP001195483"/>
    </source>
</evidence>
<dbReference type="PROSITE" id="PS00778">
    <property type="entry name" value="HIS_ACID_PHOSPHAT_2"/>
    <property type="match status" value="1"/>
</dbReference>
<feature type="transmembrane region" description="Helical" evidence="8">
    <location>
        <begin position="384"/>
        <end position="407"/>
    </location>
</feature>
<evidence type="ECO:0000256" key="7">
    <source>
        <dbReference type="ARBA" id="ARBA00023180"/>
    </source>
</evidence>
<comment type="similarity">
    <text evidence="2">Belongs to the histidine acid phosphatase family.</text>
</comment>
<dbReference type="CDD" id="cd07061">
    <property type="entry name" value="HP_HAP_like"/>
    <property type="match status" value="1"/>
</dbReference>
<comment type="catalytic activity">
    <reaction evidence="1">
        <text>a phosphate monoester + H2O = an alcohol + phosphate</text>
        <dbReference type="Rhea" id="RHEA:15017"/>
        <dbReference type="ChEBI" id="CHEBI:15377"/>
        <dbReference type="ChEBI" id="CHEBI:30879"/>
        <dbReference type="ChEBI" id="CHEBI:43474"/>
        <dbReference type="ChEBI" id="CHEBI:67140"/>
        <dbReference type="EC" id="3.1.3.2"/>
    </reaction>
</comment>
<dbReference type="Pfam" id="PF00328">
    <property type="entry name" value="His_Phos_2"/>
    <property type="match status" value="1"/>
</dbReference>
<comment type="caution">
    <text evidence="10">The sequence shown here is derived from an EMBL/GenBank/DDBJ whole genome shotgun (WGS) entry which is preliminary data.</text>
</comment>
<dbReference type="InterPro" id="IPR033379">
    <property type="entry name" value="Acid_Pase_AS"/>
</dbReference>
<dbReference type="PANTHER" id="PTHR11567">
    <property type="entry name" value="ACID PHOSPHATASE-RELATED"/>
    <property type="match status" value="1"/>
</dbReference>
<evidence type="ECO:0000256" key="8">
    <source>
        <dbReference type="SAM" id="Phobius"/>
    </source>
</evidence>
<dbReference type="PANTHER" id="PTHR11567:SF211">
    <property type="entry name" value="PROSTATIC ACID PHOSPHATASE"/>
    <property type="match status" value="1"/>
</dbReference>
<dbReference type="Proteomes" id="UP001195483">
    <property type="component" value="Unassembled WGS sequence"/>
</dbReference>
<organism evidence="10 11">
    <name type="scientific">Potamilus streckersoni</name>
    <dbReference type="NCBI Taxonomy" id="2493646"/>
    <lineage>
        <taxon>Eukaryota</taxon>
        <taxon>Metazoa</taxon>
        <taxon>Spiralia</taxon>
        <taxon>Lophotrochozoa</taxon>
        <taxon>Mollusca</taxon>
        <taxon>Bivalvia</taxon>
        <taxon>Autobranchia</taxon>
        <taxon>Heteroconchia</taxon>
        <taxon>Palaeoheterodonta</taxon>
        <taxon>Unionida</taxon>
        <taxon>Unionoidea</taxon>
        <taxon>Unionidae</taxon>
        <taxon>Ambleminae</taxon>
        <taxon>Lampsilini</taxon>
        <taxon>Potamilus</taxon>
    </lineage>
</organism>
<keyword evidence="8" id="KW-0472">Membrane</keyword>
<gene>
    <name evidence="10" type="ORF">CHS0354_017360</name>
</gene>
<reference evidence="10" key="2">
    <citation type="journal article" date="2021" name="Genome Biol. Evol.">
        <title>Developing a high-quality reference genome for a parasitic bivalve with doubly uniparental inheritance (Bivalvia: Unionida).</title>
        <authorList>
            <person name="Smith C.H."/>
        </authorList>
    </citation>
    <scope>NUCLEOTIDE SEQUENCE</scope>
    <source>
        <strain evidence="10">CHS0354</strain>
        <tissue evidence="10">Mantle</tissue>
    </source>
</reference>
<evidence type="ECO:0000256" key="5">
    <source>
        <dbReference type="ARBA" id="ARBA00022801"/>
    </source>
</evidence>
<keyword evidence="8" id="KW-0812">Transmembrane</keyword>
<dbReference type="PROSITE" id="PS00616">
    <property type="entry name" value="HIS_ACID_PHOSPHAT_1"/>
    <property type="match status" value="1"/>
</dbReference>
<evidence type="ECO:0000256" key="3">
    <source>
        <dbReference type="ARBA" id="ARBA00012646"/>
    </source>
</evidence>
<dbReference type="EMBL" id="JAEAOA010001069">
    <property type="protein sequence ID" value="KAK3603643.1"/>
    <property type="molecule type" value="Genomic_DNA"/>
</dbReference>
<sequence length="424" mass="48838">MKAKFGISVLLLVVNCCWSAPLTLRQVNLVYRHGDRSPIEIFPTDPNINYTWPQGIPGWLTNIGMNQHFELGQWLQKRYNGFISSEYKASEIQIQSSDENRCLMSAYSNLAGMYPPKEGQIWNTNITWQPIPVHTQPEEEDNILVMGKPCPKYDQLLDEALKSHKISEEEKKNKDFYAYIGKKTGWDHNNITNIWRIADSLFCEKTHNLTLPDWTNNRTVENITVYEKLRLLESYQFTLLFGDNRSLYKGGPLLGLMLDNMRKMQNKTIDTKFFMYSGHDTTVSALLSALNIFNKKSPPYAATVILELHEDPPKNYYVNILYKNSTDSFTTDSYTNMVLPNCTMNCSFEMVVEQTKHRVPGNWDEECALPSGDPTTETWKFSPAWMVATVVSCLLCVVVGIFIVFAVKKRERRAFLYGKFDTTQ</sequence>
<dbReference type="Gene3D" id="3.40.50.1240">
    <property type="entry name" value="Phosphoglycerate mutase-like"/>
    <property type="match status" value="1"/>
</dbReference>
<evidence type="ECO:0000256" key="1">
    <source>
        <dbReference type="ARBA" id="ARBA00000032"/>
    </source>
</evidence>
<keyword evidence="7" id="KW-0325">Glycoprotein</keyword>
<evidence type="ECO:0000256" key="2">
    <source>
        <dbReference type="ARBA" id="ARBA00005375"/>
    </source>
</evidence>
<keyword evidence="4 9" id="KW-0732">Signal</keyword>
<evidence type="ECO:0000256" key="9">
    <source>
        <dbReference type="SAM" id="SignalP"/>
    </source>
</evidence>
<dbReference type="AlphaFoldDB" id="A0AAE0W691"/>
<name>A0AAE0W691_9BIVA</name>
<evidence type="ECO:0000256" key="6">
    <source>
        <dbReference type="ARBA" id="ARBA00023157"/>
    </source>
</evidence>
<keyword evidence="8" id="KW-1133">Transmembrane helix</keyword>
<feature type="chain" id="PRO_5042259648" description="acid phosphatase" evidence="9">
    <location>
        <begin position="20"/>
        <end position="424"/>
    </location>
</feature>
<keyword evidence="5" id="KW-0378">Hydrolase</keyword>
<dbReference type="GO" id="GO:0003993">
    <property type="term" value="F:acid phosphatase activity"/>
    <property type="evidence" value="ECO:0007669"/>
    <property type="project" value="UniProtKB-EC"/>
</dbReference>
<reference evidence="10" key="1">
    <citation type="journal article" date="2021" name="Genome Biol. Evol.">
        <title>A High-Quality Reference Genome for a Parasitic Bivalve with Doubly Uniparental Inheritance (Bivalvia: Unionida).</title>
        <authorList>
            <person name="Smith C.H."/>
        </authorList>
    </citation>
    <scope>NUCLEOTIDE SEQUENCE</scope>
    <source>
        <strain evidence="10">CHS0354</strain>
    </source>
</reference>
<dbReference type="InterPro" id="IPR029033">
    <property type="entry name" value="His_PPase_superfam"/>
</dbReference>
<evidence type="ECO:0000256" key="4">
    <source>
        <dbReference type="ARBA" id="ARBA00022729"/>
    </source>
</evidence>
<keyword evidence="6" id="KW-1015">Disulfide bond</keyword>